<evidence type="ECO:0000313" key="2">
    <source>
        <dbReference type="EMBL" id="MDU9000024.1"/>
    </source>
</evidence>
<evidence type="ECO:0008006" key="4">
    <source>
        <dbReference type="Google" id="ProtNLM"/>
    </source>
</evidence>
<gene>
    <name evidence="2" type="ORF">PU648_48470</name>
</gene>
<protein>
    <recommendedName>
        <fullName evidence="4">Transposase</fullName>
    </recommendedName>
</protein>
<dbReference type="EMBL" id="JARAKF010000001">
    <property type="protein sequence ID" value="MDU9000024.1"/>
    <property type="molecule type" value="Genomic_DNA"/>
</dbReference>
<sequence length="42" mass="4461">MTSMTHDGRQITGGVDTHGLTHHAAVIDRIGRHLAEGADPVE</sequence>
<dbReference type="RefSeq" id="WP_257040128.1">
    <property type="nucleotide sequence ID" value="NZ_CP107955.1"/>
</dbReference>
<keyword evidence="3" id="KW-1185">Reference proteome</keyword>
<organism evidence="2 3">
    <name type="scientific">Streptomyces mirabilis</name>
    <dbReference type="NCBI Taxonomy" id="68239"/>
    <lineage>
        <taxon>Bacteria</taxon>
        <taxon>Bacillati</taxon>
        <taxon>Actinomycetota</taxon>
        <taxon>Actinomycetes</taxon>
        <taxon>Kitasatosporales</taxon>
        <taxon>Streptomycetaceae</taxon>
        <taxon>Streptomyces</taxon>
    </lineage>
</organism>
<name>A0ABU3V1J2_9ACTN</name>
<accession>A0ABU3V1J2</accession>
<comment type="caution">
    <text evidence="2">The sequence shown here is derived from an EMBL/GenBank/DDBJ whole genome shotgun (WGS) entry which is preliminary data.</text>
</comment>
<dbReference type="Proteomes" id="UP001257627">
    <property type="component" value="Unassembled WGS sequence"/>
</dbReference>
<reference evidence="2 3" key="1">
    <citation type="submission" date="2023-02" db="EMBL/GenBank/DDBJ databases">
        <authorList>
            <person name="Maleckis M."/>
        </authorList>
    </citation>
    <scope>NUCLEOTIDE SEQUENCE [LARGE SCALE GENOMIC DNA]</scope>
    <source>
        <strain evidence="2 3">P8-A2</strain>
    </source>
</reference>
<evidence type="ECO:0000313" key="3">
    <source>
        <dbReference type="Proteomes" id="UP001257627"/>
    </source>
</evidence>
<proteinExistence type="predicted"/>
<evidence type="ECO:0000256" key="1">
    <source>
        <dbReference type="SAM" id="MobiDB-lite"/>
    </source>
</evidence>
<feature type="region of interest" description="Disordered" evidence="1">
    <location>
        <begin position="1"/>
        <end position="20"/>
    </location>
</feature>